<sequence>MQTSPCSQLLENVRPAPVSLNLEALESLPLMELLLQAEQPLSAPKMRATSVERKPNAEKQKAPTTLGIHNQINRLIGRISKPTGVAVPLTSHSFRAQHANSEAGMSMQWISDRGAQAGLRRDQLLAVSMRLQETYRDGQQQTETKPTSNTTVSDQQTALIRELLKANRLLVNRLQALEEKWYAGELRLWSKDADRKKRSEMMTSSVVSEASSQAGLRRDQLLAVSMRLQETYRDGQQQTETKPTSNTTVSDQQTALIRELLKANRLLVNRLQALEEKWYAGELRLWSKDADRKKRSEARHVVAFRKLFLPRWSKDADRKKRSEARHVVAFMKLFLVRGFSLDADAPTYRDNVMRLGHEAEQAVARFLAEQGIKSMGSSAVLKHMRALHKHGKLNHLIREYKGRLAFGAVVDPCPRDTWDILAFIEA</sequence>
<accession>A0AAD5M227</accession>
<gene>
    <name evidence="1" type="ORF">P43SY_003360</name>
</gene>
<dbReference type="AlphaFoldDB" id="A0AAD5M227"/>
<evidence type="ECO:0000313" key="2">
    <source>
        <dbReference type="Proteomes" id="UP001209570"/>
    </source>
</evidence>
<name>A0AAD5M227_PYTIN</name>
<keyword evidence="2" id="KW-1185">Reference proteome</keyword>
<dbReference type="EMBL" id="JAKCXM010000181">
    <property type="protein sequence ID" value="KAJ0399483.1"/>
    <property type="molecule type" value="Genomic_DNA"/>
</dbReference>
<comment type="caution">
    <text evidence="1">The sequence shown here is derived from an EMBL/GenBank/DDBJ whole genome shotgun (WGS) entry which is preliminary data.</text>
</comment>
<reference evidence="1" key="1">
    <citation type="submission" date="2021-12" db="EMBL/GenBank/DDBJ databases">
        <title>Prjna785345.</title>
        <authorList>
            <person name="Rujirawat T."/>
            <person name="Krajaejun T."/>
        </authorList>
    </citation>
    <scope>NUCLEOTIDE SEQUENCE</scope>
    <source>
        <strain evidence="1">Pi057C3</strain>
    </source>
</reference>
<protein>
    <submittedName>
        <fullName evidence="1">Uncharacterized protein</fullName>
    </submittedName>
</protein>
<dbReference type="Proteomes" id="UP001209570">
    <property type="component" value="Unassembled WGS sequence"/>
</dbReference>
<proteinExistence type="predicted"/>
<evidence type="ECO:0000313" key="1">
    <source>
        <dbReference type="EMBL" id="KAJ0399483.1"/>
    </source>
</evidence>
<organism evidence="1 2">
    <name type="scientific">Pythium insidiosum</name>
    <name type="common">Pythiosis disease agent</name>
    <dbReference type="NCBI Taxonomy" id="114742"/>
    <lineage>
        <taxon>Eukaryota</taxon>
        <taxon>Sar</taxon>
        <taxon>Stramenopiles</taxon>
        <taxon>Oomycota</taxon>
        <taxon>Peronosporomycetes</taxon>
        <taxon>Pythiales</taxon>
        <taxon>Pythiaceae</taxon>
        <taxon>Pythium</taxon>
    </lineage>
</organism>